<dbReference type="Proteomes" id="UP000704712">
    <property type="component" value="Unassembled WGS sequence"/>
</dbReference>
<accession>A0A8S9TRK5</accession>
<gene>
    <name evidence="1" type="ORF">GN958_ATG21629</name>
</gene>
<dbReference type="AlphaFoldDB" id="A0A8S9TRK5"/>
<name>A0A8S9TRK5_PHYIN</name>
<evidence type="ECO:0000313" key="2">
    <source>
        <dbReference type="Proteomes" id="UP000704712"/>
    </source>
</evidence>
<dbReference type="EMBL" id="JAACNO010002980">
    <property type="protein sequence ID" value="KAF4129174.1"/>
    <property type="molecule type" value="Genomic_DNA"/>
</dbReference>
<comment type="caution">
    <text evidence="1">The sequence shown here is derived from an EMBL/GenBank/DDBJ whole genome shotgun (WGS) entry which is preliminary data.</text>
</comment>
<organism evidence="1 2">
    <name type="scientific">Phytophthora infestans</name>
    <name type="common">Potato late blight agent</name>
    <name type="synonym">Botrytis infestans</name>
    <dbReference type="NCBI Taxonomy" id="4787"/>
    <lineage>
        <taxon>Eukaryota</taxon>
        <taxon>Sar</taxon>
        <taxon>Stramenopiles</taxon>
        <taxon>Oomycota</taxon>
        <taxon>Peronosporomycetes</taxon>
        <taxon>Peronosporales</taxon>
        <taxon>Peronosporaceae</taxon>
        <taxon>Phytophthora</taxon>
    </lineage>
</organism>
<sequence>MCGKLSVRSYAVGQDIPVVKSIPQMIKIMEYIEAIQIRVDLDLLACWPDYAFATFDQLDGMASVIEARNHFILVMRTMRWIDDAEWRVSDIRKPFSDARSVIKVSCAPSN</sequence>
<proteinExistence type="predicted"/>
<evidence type="ECO:0000313" key="1">
    <source>
        <dbReference type="EMBL" id="KAF4129174.1"/>
    </source>
</evidence>
<protein>
    <submittedName>
        <fullName evidence="1">Uncharacterized protein</fullName>
    </submittedName>
</protein>
<reference evidence="1" key="1">
    <citation type="submission" date="2020-03" db="EMBL/GenBank/DDBJ databases">
        <title>Hybrid Assembly of Korean Phytophthora infestans isolates.</title>
        <authorList>
            <person name="Prokchorchik M."/>
            <person name="Lee Y."/>
            <person name="Seo J."/>
            <person name="Cho J.-H."/>
            <person name="Park Y.-E."/>
            <person name="Jang D.-C."/>
            <person name="Im J.-S."/>
            <person name="Choi J.-G."/>
            <person name="Park H.-J."/>
            <person name="Lee G.-B."/>
            <person name="Lee Y.-G."/>
            <person name="Hong S.-Y."/>
            <person name="Cho K."/>
            <person name="Sohn K.H."/>
        </authorList>
    </citation>
    <scope>NUCLEOTIDE SEQUENCE</scope>
    <source>
        <strain evidence="1">KR_2_A2</strain>
    </source>
</reference>